<feature type="domain" description="HTH tetR-type" evidence="5">
    <location>
        <begin position="12"/>
        <end position="72"/>
    </location>
</feature>
<dbReference type="Gene3D" id="1.10.357.10">
    <property type="entry name" value="Tetracycline Repressor, domain 2"/>
    <property type="match status" value="1"/>
</dbReference>
<dbReference type="PANTHER" id="PTHR30055">
    <property type="entry name" value="HTH-TYPE TRANSCRIPTIONAL REGULATOR RUTR"/>
    <property type="match status" value="1"/>
</dbReference>
<evidence type="ECO:0000256" key="1">
    <source>
        <dbReference type="ARBA" id="ARBA00023015"/>
    </source>
</evidence>
<dbReference type="SUPFAM" id="SSF46689">
    <property type="entry name" value="Homeodomain-like"/>
    <property type="match status" value="1"/>
</dbReference>
<accession>A0A9X2LHP0</accession>
<reference evidence="6" key="1">
    <citation type="submission" date="2022-06" db="EMBL/GenBank/DDBJ databases">
        <title>WGS of actinobacteria.</title>
        <authorList>
            <person name="Thawai C."/>
        </authorList>
    </citation>
    <scope>NUCLEOTIDE SEQUENCE</scope>
    <source>
        <strain evidence="6">AA8</strain>
    </source>
</reference>
<dbReference type="RefSeq" id="WP_168092145.1">
    <property type="nucleotide sequence ID" value="NZ_JAATER010000057.1"/>
</dbReference>
<keyword evidence="1" id="KW-0805">Transcription regulation</keyword>
<dbReference type="GO" id="GO:0003700">
    <property type="term" value="F:DNA-binding transcription factor activity"/>
    <property type="evidence" value="ECO:0007669"/>
    <property type="project" value="TreeGrafter"/>
</dbReference>
<dbReference type="Proteomes" id="UP001142374">
    <property type="component" value="Unassembled WGS sequence"/>
</dbReference>
<keyword evidence="2 4" id="KW-0238">DNA-binding</keyword>
<keyword evidence="3" id="KW-0804">Transcription</keyword>
<dbReference type="InterPro" id="IPR054129">
    <property type="entry name" value="DesT_TetR_C"/>
</dbReference>
<feature type="DNA-binding region" description="H-T-H motif" evidence="4">
    <location>
        <begin position="35"/>
        <end position="54"/>
    </location>
</feature>
<keyword evidence="7" id="KW-1185">Reference proteome</keyword>
<name>A0A9X2LHP0_9ACTN</name>
<dbReference type="InterPro" id="IPR050109">
    <property type="entry name" value="HTH-type_TetR-like_transc_reg"/>
</dbReference>
<evidence type="ECO:0000313" key="6">
    <source>
        <dbReference type="EMBL" id="MCQ8771378.1"/>
    </source>
</evidence>
<dbReference type="AlphaFoldDB" id="A0A9X2LHP0"/>
<sequence length="198" mass="22026">MSAARSRRLAPEERRQQLVKIGLELLAEHPLDALSTDEVARRAGISRGLLFHYFASKRDYHQAVVRTACNELLDRTTPPPGADAQASLHAMTSGFVDYVREHRQLYVTLVRGASAGDPAVQEVVDETRRELAGRVLEFHRHTGHPAPPRLALTARAWTAFAEEAVVSWPADEPDEPGAREELLDYLESHLLKLIGPPD</sequence>
<organism evidence="6 7">
    <name type="scientific">Streptomyces telluris</name>
    <dbReference type="NCBI Taxonomy" id="2720021"/>
    <lineage>
        <taxon>Bacteria</taxon>
        <taxon>Bacillati</taxon>
        <taxon>Actinomycetota</taxon>
        <taxon>Actinomycetes</taxon>
        <taxon>Kitasatosporales</taxon>
        <taxon>Streptomycetaceae</taxon>
        <taxon>Streptomyces</taxon>
    </lineage>
</organism>
<dbReference type="InterPro" id="IPR009057">
    <property type="entry name" value="Homeodomain-like_sf"/>
</dbReference>
<dbReference type="PRINTS" id="PR00455">
    <property type="entry name" value="HTHTETR"/>
</dbReference>
<gene>
    <name evidence="6" type="ORF">NQU55_16640</name>
</gene>
<evidence type="ECO:0000259" key="5">
    <source>
        <dbReference type="PROSITE" id="PS50977"/>
    </source>
</evidence>
<comment type="caution">
    <text evidence="6">The sequence shown here is derived from an EMBL/GenBank/DDBJ whole genome shotgun (WGS) entry which is preliminary data.</text>
</comment>
<dbReference type="GO" id="GO:0000976">
    <property type="term" value="F:transcription cis-regulatory region binding"/>
    <property type="evidence" value="ECO:0007669"/>
    <property type="project" value="TreeGrafter"/>
</dbReference>
<dbReference type="PROSITE" id="PS50977">
    <property type="entry name" value="HTH_TETR_2"/>
    <property type="match status" value="1"/>
</dbReference>
<dbReference type="PANTHER" id="PTHR30055:SF174">
    <property type="entry name" value="TRANSCRIPTIONAL REGULATORY PROTEIN (PROBABLY TETR-FAMILY)-RELATED"/>
    <property type="match status" value="1"/>
</dbReference>
<protein>
    <submittedName>
        <fullName evidence="6">TetR/AcrR family transcriptional regulator</fullName>
    </submittedName>
</protein>
<dbReference type="Pfam" id="PF21943">
    <property type="entry name" value="TetR_C_46"/>
    <property type="match status" value="1"/>
</dbReference>
<evidence type="ECO:0000256" key="4">
    <source>
        <dbReference type="PROSITE-ProRule" id="PRU00335"/>
    </source>
</evidence>
<evidence type="ECO:0000256" key="3">
    <source>
        <dbReference type="ARBA" id="ARBA00023163"/>
    </source>
</evidence>
<dbReference type="Pfam" id="PF00440">
    <property type="entry name" value="TetR_N"/>
    <property type="match status" value="1"/>
</dbReference>
<dbReference type="InterPro" id="IPR001647">
    <property type="entry name" value="HTH_TetR"/>
</dbReference>
<evidence type="ECO:0000313" key="7">
    <source>
        <dbReference type="Proteomes" id="UP001142374"/>
    </source>
</evidence>
<evidence type="ECO:0000256" key="2">
    <source>
        <dbReference type="ARBA" id="ARBA00023125"/>
    </source>
</evidence>
<dbReference type="EMBL" id="JANIID010000013">
    <property type="protein sequence ID" value="MCQ8771378.1"/>
    <property type="molecule type" value="Genomic_DNA"/>
</dbReference>
<proteinExistence type="predicted"/>